<comment type="caution">
    <text evidence="1">The sequence shown here is derived from an EMBL/GenBank/DDBJ whole genome shotgun (WGS) entry which is preliminary data.</text>
</comment>
<keyword evidence="2" id="KW-1185">Reference proteome</keyword>
<protein>
    <submittedName>
        <fullName evidence="1">Uncharacterized protein</fullName>
    </submittedName>
</protein>
<evidence type="ECO:0000313" key="1">
    <source>
        <dbReference type="EMBL" id="GBO10465.1"/>
    </source>
</evidence>
<gene>
    <name evidence="1" type="ORF">AVEN_124713_1</name>
</gene>
<name>A0A4Y2UBT6_ARAVE</name>
<dbReference type="Proteomes" id="UP000499080">
    <property type="component" value="Unassembled WGS sequence"/>
</dbReference>
<evidence type="ECO:0000313" key="2">
    <source>
        <dbReference type="Proteomes" id="UP000499080"/>
    </source>
</evidence>
<accession>A0A4Y2UBT6</accession>
<proteinExistence type="predicted"/>
<dbReference type="AlphaFoldDB" id="A0A4Y2UBT6"/>
<organism evidence="1 2">
    <name type="scientific">Araneus ventricosus</name>
    <name type="common">Orbweaver spider</name>
    <name type="synonym">Epeira ventricosa</name>
    <dbReference type="NCBI Taxonomy" id="182803"/>
    <lineage>
        <taxon>Eukaryota</taxon>
        <taxon>Metazoa</taxon>
        <taxon>Ecdysozoa</taxon>
        <taxon>Arthropoda</taxon>
        <taxon>Chelicerata</taxon>
        <taxon>Arachnida</taxon>
        <taxon>Araneae</taxon>
        <taxon>Araneomorphae</taxon>
        <taxon>Entelegynae</taxon>
        <taxon>Araneoidea</taxon>
        <taxon>Araneidae</taxon>
        <taxon>Araneus</taxon>
    </lineage>
</organism>
<dbReference type="EMBL" id="BGPR01035576">
    <property type="protein sequence ID" value="GBO10465.1"/>
    <property type="molecule type" value="Genomic_DNA"/>
</dbReference>
<sequence>MTRTTPQLATLSTPSCGHLAHLDINVYWTCLQGGSSVELDFEPATLRPRGGDLTTRPPASKKLKLLRLSKIGKEGKSGDSTLSNPN</sequence>
<reference evidence="1 2" key="1">
    <citation type="journal article" date="2019" name="Sci. Rep.">
        <title>Orb-weaving spider Araneus ventricosus genome elucidates the spidroin gene catalogue.</title>
        <authorList>
            <person name="Kono N."/>
            <person name="Nakamura H."/>
            <person name="Ohtoshi R."/>
            <person name="Moran D.A.P."/>
            <person name="Shinohara A."/>
            <person name="Yoshida Y."/>
            <person name="Fujiwara M."/>
            <person name="Mori M."/>
            <person name="Tomita M."/>
            <person name="Arakawa K."/>
        </authorList>
    </citation>
    <scope>NUCLEOTIDE SEQUENCE [LARGE SCALE GENOMIC DNA]</scope>
</reference>